<keyword evidence="1" id="KW-1133">Transmembrane helix</keyword>
<name>A0A2X2JSU6_SPHMU</name>
<dbReference type="AlphaFoldDB" id="A0A2X2JSU6"/>
<keyword evidence="1" id="KW-0472">Membrane</keyword>
<organism evidence="2 4">
    <name type="scientific">Sphingobacterium multivorum</name>
    <dbReference type="NCBI Taxonomy" id="28454"/>
    <lineage>
        <taxon>Bacteria</taxon>
        <taxon>Pseudomonadati</taxon>
        <taxon>Bacteroidota</taxon>
        <taxon>Sphingobacteriia</taxon>
        <taxon>Sphingobacteriales</taxon>
        <taxon>Sphingobacteriaceae</taxon>
        <taxon>Sphingobacterium</taxon>
    </lineage>
</organism>
<accession>A0A2X2JSU6</accession>
<evidence type="ECO:0000313" key="2">
    <source>
        <dbReference type="EMBL" id="SPZ95166.1"/>
    </source>
</evidence>
<reference evidence="2 4" key="1">
    <citation type="submission" date="2018-06" db="EMBL/GenBank/DDBJ databases">
        <authorList>
            <consortium name="Pathogen Informatics"/>
            <person name="Doyle S."/>
        </authorList>
    </citation>
    <scope>NUCLEOTIDE SEQUENCE [LARGE SCALE GENOMIC DNA]</scope>
    <source>
        <strain evidence="2 4">NCTC11343</strain>
    </source>
</reference>
<proteinExistence type="predicted"/>
<dbReference type="Proteomes" id="UP000432350">
    <property type="component" value="Unassembled WGS sequence"/>
</dbReference>
<dbReference type="EMBL" id="UAUU01000011">
    <property type="protein sequence ID" value="SPZ95166.1"/>
    <property type="molecule type" value="Genomic_DNA"/>
</dbReference>
<accession>A0A654DKT7</accession>
<evidence type="ECO:0000256" key="1">
    <source>
        <dbReference type="SAM" id="Phobius"/>
    </source>
</evidence>
<evidence type="ECO:0000313" key="5">
    <source>
        <dbReference type="Proteomes" id="UP000432350"/>
    </source>
</evidence>
<dbReference type="Proteomes" id="UP000251241">
    <property type="component" value="Unassembled WGS sequence"/>
</dbReference>
<sequence>MKSVAVKFLSINSVLFCILVIAVPLNEPDRYNQQKQKIMGLFSNNKKGKGSHPFFHKATKTVSSTAFSAKETSQTRTVQSMLFVKQYDILTILREVLMPQNQN</sequence>
<feature type="transmembrane region" description="Helical" evidence="1">
    <location>
        <begin position="6"/>
        <end position="25"/>
    </location>
</feature>
<keyword evidence="1" id="KW-0812">Transmembrane</keyword>
<dbReference type="EMBL" id="CABWMV010000025">
    <property type="protein sequence ID" value="VXD06016.1"/>
    <property type="molecule type" value="Genomic_DNA"/>
</dbReference>
<evidence type="ECO:0000313" key="3">
    <source>
        <dbReference type="EMBL" id="VXD06016.1"/>
    </source>
</evidence>
<evidence type="ECO:0000313" key="4">
    <source>
        <dbReference type="Proteomes" id="UP000251241"/>
    </source>
</evidence>
<gene>
    <name evidence="2" type="ORF">NCTC11343_05810</name>
    <name evidence="3" type="ORF">SPHINGO8BC_60802</name>
</gene>
<reference evidence="3 5" key="2">
    <citation type="submission" date="2019-10" db="EMBL/GenBank/DDBJ databases">
        <authorList>
            <person name="Karimi E."/>
        </authorList>
    </citation>
    <scope>NUCLEOTIDE SEQUENCE [LARGE SCALE GENOMIC DNA]</scope>
    <source>
        <strain evidence="3">Sphingobacterium sp. 8BC</strain>
    </source>
</reference>
<protein>
    <submittedName>
        <fullName evidence="2">Uncharacterized protein</fullName>
    </submittedName>
</protein>